<dbReference type="KEGG" id="cat:CA2559_05690"/>
<evidence type="ECO:0000313" key="3">
    <source>
        <dbReference type="Proteomes" id="UP000002297"/>
    </source>
</evidence>
<keyword evidence="2" id="KW-0689">Ribosomal protein</keyword>
<dbReference type="GO" id="GO:0005840">
    <property type="term" value="C:ribosome"/>
    <property type="evidence" value="ECO:0007669"/>
    <property type="project" value="UniProtKB-KW"/>
</dbReference>
<gene>
    <name evidence="2" type="ordered locus">CA2559_05690</name>
</gene>
<sequence>MKRIVFIVLNIYLLNFSNVFSQDLKLQIKVEDTLNLKHLDNSLALKRFKNFSKLSSSIDSIFNNLQNKGFINLKATPIQKVNDSIFESTLNLGKQVDSIFIDIPQSTFTLKQLKSVDPNAKESRIKIPISKTQSILNYLNNLQANSESPFSSLSLKNIKINKTSLYADLSLESTKQRTIDKIIINGYEKFPNSFIRYGARLKVKQPFNRETLKRKSKQLDNLSFATTKKDPEILFTKDSTSVYLYIEKKKSNSFDGFLGFSNNAETGNLEFNGYLDLNLTNNLDFGESLNLTYKSDGREQVQFKSGINLPYLLKTPMGLLLDLEIFKRDSTFVTVDQNARLNYQITNNSNIYLGYKGTTSSNLEEEPIAGTTIVDYTSNYVDFGGKTEQLSSNKLFPTTFHVSLNSLVGKRSTELLEDTQVRGSINSQYNYQLSDRSYLFAKNYASILLTENYITNELFRFGGIQSIRGFEENSIDASLLNSFQSEFRYILSPNLYTHSVLDYAYYENDVLGIKQQLVSIGFGLGLYTNSGLLKVVFANGKTSDQSFKFDNTKVHLSFFTKF</sequence>
<feature type="chain" id="PRO_5002660529" evidence="1">
    <location>
        <begin position="22"/>
        <end position="562"/>
    </location>
</feature>
<dbReference type="AlphaFoldDB" id="A3U7L0"/>
<dbReference type="EMBL" id="CP002046">
    <property type="protein sequence ID" value="EAP88227.1"/>
    <property type="molecule type" value="Genomic_DNA"/>
</dbReference>
<keyword evidence="2" id="KW-0687">Ribonucleoprotein</keyword>
<proteinExistence type="predicted"/>
<dbReference type="Gene3D" id="2.40.160.50">
    <property type="entry name" value="membrane protein fhac: a member of the omp85/tpsb transporter family"/>
    <property type="match status" value="1"/>
</dbReference>
<evidence type="ECO:0000256" key="1">
    <source>
        <dbReference type="SAM" id="SignalP"/>
    </source>
</evidence>
<name>A3U7L0_CROAH</name>
<dbReference type="eggNOG" id="COG4775">
    <property type="taxonomic scope" value="Bacteria"/>
</dbReference>
<protein>
    <submittedName>
        <fullName evidence="2">30S ribosomal protein S12</fullName>
    </submittedName>
</protein>
<dbReference type="HOGENOM" id="CLU_030171_1_0_10"/>
<keyword evidence="3" id="KW-1185">Reference proteome</keyword>
<organism evidence="2 3">
    <name type="scientific">Croceibacter atlanticus (strain ATCC BAA-628 / JCM 21780 / CIP 108009 / IAM 15332 / KCTC 12090 / HTCC2559)</name>
    <dbReference type="NCBI Taxonomy" id="216432"/>
    <lineage>
        <taxon>Bacteria</taxon>
        <taxon>Pseudomonadati</taxon>
        <taxon>Bacteroidota</taxon>
        <taxon>Flavobacteriia</taxon>
        <taxon>Flavobacteriales</taxon>
        <taxon>Flavobacteriaceae</taxon>
        <taxon>Croceibacter</taxon>
    </lineage>
</organism>
<feature type="signal peptide" evidence="1">
    <location>
        <begin position="1"/>
        <end position="21"/>
    </location>
</feature>
<dbReference type="STRING" id="216432.CA2559_05690"/>
<dbReference type="Proteomes" id="UP000002297">
    <property type="component" value="Chromosome"/>
</dbReference>
<keyword evidence="1" id="KW-0732">Signal</keyword>
<accession>A3U7L0</accession>
<evidence type="ECO:0000313" key="2">
    <source>
        <dbReference type="EMBL" id="EAP88227.1"/>
    </source>
</evidence>
<reference evidence="2 3" key="1">
    <citation type="journal article" date="2010" name="J. Bacteriol.">
        <title>The complete genome sequence of Croceibacter atlanticus HTCC2559T.</title>
        <authorList>
            <person name="Oh H.M."/>
            <person name="Kang I."/>
            <person name="Ferriera S."/>
            <person name="Giovannoni S.J."/>
            <person name="Cho J.C."/>
        </authorList>
    </citation>
    <scope>NUCLEOTIDE SEQUENCE [LARGE SCALE GENOMIC DNA]</scope>
    <source>
        <strain evidence="3">ATCC BAA-628 / HTCC2559 / KCTC 12090</strain>
    </source>
</reference>